<evidence type="ECO:0000256" key="4">
    <source>
        <dbReference type="SAM" id="MobiDB-lite"/>
    </source>
</evidence>
<evidence type="ECO:0000256" key="1">
    <source>
        <dbReference type="ARBA" id="ARBA00022801"/>
    </source>
</evidence>
<name>A0A6F8YTA1_9ACTN</name>
<dbReference type="EMBL" id="AP022871">
    <property type="protein sequence ID" value="BCB89380.1"/>
    <property type="molecule type" value="Genomic_DNA"/>
</dbReference>
<sequence length="463" mass="50294">MESVTEESGTAGLSRKVGSITHRAARDPVEGHRRVRGMVGRRLCRVYIVGRVDESRGAATPGWRQRLLRGGLAAFTGLAVLATSSCWASEDAGPAATPHATLTATPTRSPALPEPTGRHPVGTTSLHLKDTSRKDPWVRAATVRELMVSLWYPATSPAGQRAPYMTPTESDLVLKHAKITTVPPDALSTTRTNAFHDATPAGETRSLPLVVLSPGFTNPRSTLTALAEDLASNGYVVAAVEHTYESVATTFPDGRVTTCVACQEPNKDETFWKKLVRGRATDIAFVLDQLTGPQPMWNGSRLIDPSGIAMAGHSIGGASSIDAMLGDPRVRAGINFDGETEDTIPDSGLPRPFLFLGREYGHRPGDQERSWERTWEGLTGWKRWLVVAGTQHGSFTDLVLLGDQLGIMRSSQMPGARSMEITRAYTRAFFDQHLRNQPQPLLERPSASYPEVRFCSAQTKTCT</sequence>
<keyword evidence="2" id="KW-0442">Lipid degradation</keyword>
<dbReference type="GO" id="GO:0016042">
    <property type="term" value="P:lipid catabolic process"/>
    <property type="evidence" value="ECO:0007669"/>
    <property type="project" value="UniProtKB-KW"/>
</dbReference>
<gene>
    <name evidence="5" type="ORF">Psuf_066930</name>
</gene>
<dbReference type="InterPro" id="IPR029058">
    <property type="entry name" value="AB_hydrolase_fold"/>
</dbReference>
<evidence type="ECO:0000256" key="3">
    <source>
        <dbReference type="ARBA" id="ARBA00023098"/>
    </source>
</evidence>
<keyword evidence="3" id="KW-0443">Lipid metabolism</keyword>
<dbReference type="PANTHER" id="PTHR10272">
    <property type="entry name" value="PLATELET-ACTIVATING FACTOR ACETYLHYDROLASE"/>
    <property type="match status" value="1"/>
</dbReference>
<feature type="region of interest" description="Disordered" evidence="4">
    <location>
        <begin position="90"/>
        <end position="130"/>
    </location>
</feature>
<dbReference type="GO" id="GO:0003847">
    <property type="term" value="F:1-alkyl-2-acetylglycerophosphocholine esterase activity"/>
    <property type="evidence" value="ECO:0007669"/>
    <property type="project" value="TreeGrafter"/>
</dbReference>
<accession>A0A6F8YTA1</accession>
<dbReference type="Proteomes" id="UP000503011">
    <property type="component" value="Chromosome"/>
</dbReference>
<dbReference type="PANTHER" id="PTHR10272:SF0">
    <property type="entry name" value="PLATELET-ACTIVATING FACTOR ACETYLHYDROLASE"/>
    <property type="match status" value="1"/>
</dbReference>
<dbReference type="AlphaFoldDB" id="A0A6F8YTA1"/>
<evidence type="ECO:0000313" key="5">
    <source>
        <dbReference type="EMBL" id="BCB89380.1"/>
    </source>
</evidence>
<reference evidence="5 6" key="2">
    <citation type="submission" date="2020-03" db="EMBL/GenBank/DDBJ databases">
        <authorList>
            <person name="Ichikawa N."/>
            <person name="Kimura A."/>
            <person name="Kitahashi Y."/>
            <person name="Uohara A."/>
        </authorList>
    </citation>
    <scope>NUCLEOTIDE SEQUENCE [LARGE SCALE GENOMIC DNA]</scope>
    <source>
        <strain evidence="5 6">NBRC 105367</strain>
    </source>
</reference>
<evidence type="ECO:0000256" key="2">
    <source>
        <dbReference type="ARBA" id="ARBA00022963"/>
    </source>
</evidence>
<reference evidence="5 6" key="1">
    <citation type="submission" date="2020-03" db="EMBL/GenBank/DDBJ databases">
        <title>Whole genome shotgun sequence of Phytohabitans suffuscus NBRC 105367.</title>
        <authorList>
            <person name="Komaki H."/>
            <person name="Tamura T."/>
        </authorList>
    </citation>
    <scope>NUCLEOTIDE SEQUENCE [LARGE SCALE GENOMIC DNA]</scope>
    <source>
        <strain evidence="5 6">NBRC 105367</strain>
    </source>
</reference>
<keyword evidence="6" id="KW-1185">Reference proteome</keyword>
<organism evidence="5 6">
    <name type="scientific">Phytohabitans suffuscus</name>
    <dbReference type="NCBI Taxonomy" id="624315"/>
    <lineage>
        <taxon>Bacteria</taxon>
        <taxon>Bacillati</taxon>
        <taxon>Actinomycetota</taxon>
        <taxon>Actinomycetes</taxon>
        <taxon>Micromonosporales</taxon>
        <taxon>Micromonosporaceae</taxon>
    </lineage>
</organism>
<dbReference type="KEGG" id="psuu:Psuf_066930"/>
<dbReference type="SUPFAM" id="SSF53474">
    <property type="entry name" value="alpha/beta-Hydrolases"/>
    <property type="match status" value="1"/>
</dbReference>
<feature type="compositionally biased region" description="Low complexity" evidence="4">
    <location>
        <begin position="92"/>
        <end position="107"/>
    </location>
</feature>
<proteinExistence type="predicted"/>
<protein>
    <submittedName>
        <fullName evidence="5">Esterase</fullName>
    </submittedName>
</protein>
<feature type="region of interest" description="Disordered" evidence="4">
    <location>
        <begin position="1"/>
        <end position="27"/>
    </location>
</feature>
<dbReference type="Pfam" id="PF03403">
    <property type="entry name" value="PAF-AH_p_II"/>
    <property type="match status" value="2"/>
</dbReference>
<keyword evidence="1" id="KW-0378">Hydrolase</keyword>
<dbReference type="Gene3D" id="3.40.50.1820">
    <property type="entry name" value="alpha/beta hydrolase"/>
    <property type="match status" value="1"/>
</dbReference>
<evidence type="ECO:0000313" key="6">
    <source>
        <dbReference type="Proteomes" id="UP000503011"/>
    </source>
</evidence>